<organism evidence="5 6">
    <name type="scientific">Lysobacter helvus</name>
    <dbReference type="NCBI Taxonomy" id="2675059"/>
    <lineage>
        <taxon>Bacteria</taxon>
        <taxon>Pseudomonadati</taxon>
        <taxon>Pseudomonadota</taxon>
        <taxon>Gammaproteobacteria</taxon>
        <taxon>Lysobacterales</taxon>
        <taxon>Lysobacteraceae</taxon>
        <taxon>Lysobacter</taxon>
    </lineage>
</organism>
<evidence type="ECO:0000256" key="1">
    <source>
        <dbReference type="ARBA" id="ARBA00023015"/>
    </source>
</evidence>
<dbReference type="SMART" id="SM00418">
    <property type="entry name" value="HTH_ARSR"/>
    <property type="match status" value="1"/>
</dbReference>
<reference evidence="5 6" key="1">
    <citation type="submission" date="2021-03" db="EMBL/GenBank/DDBJ databases">
        <title>Complete Genome Sequences of Two Lysobacter Strains Isolated from Sea Water (Lysobacter caseinilyticus) and Soil (Lysobacter helvus) in South Korea.</title>
        <authorList>
            <person name="Watanabe Y."/>
            <person name="Arakawa K."/>
        </authorList>
    </citation>
    <scope>NUCLEOTIDE SEQUENCE [LARGE SCALE GENOMIC DNA]</scope>
    <source>
        <strain evidence="5 6">D10</strain>
    </source>
</reference>
<accession>A0ABM7QH86</accession>
<name>A0ABM7QH86_9GAMM</name>
<dbReference type="Pfam" id="PF12840">
    <property type="entry name" value="HTH_20"/>
    <property type="match status" value="1"/>
</dbReference>
<sequence length="114" mass="12239">MEMPSALASLSALGHESRLRAFRRLVEAGTDGMPVGELREHLDLPAATLTAHLNVLRGSGLVVDQREGRVIRVRANYDQMNALIAYLTENCCAGTADCGPTPIACKPRKKGAPK</sequence>
<protein>
    <submittedName>
        <fullName evidence="5">Transcriptional regulator</fullName>
    </submittedName>
</protein>
<keyword evidence="3" id="KW-0804">Transcription</keyword>
<evidence type="ECO:0000259" key="4">
    <source>
        <dbReference type="PROSITE" id="PS50987"/>
    </source>
</evidence>
<evidence type="ECO:0000313" key="5">
    <source>
        <dbReference type="EMBL" id="BCT97053.1"/>
    </source>
</evidence>
<keyword evidence="1" id="KW-0805">Transcription regulation</keyword>
<dbReference type="SUPFAM" id="SSF46785">
    <property type="entry name" value="Winged helix' DNA-binding domain"/>
    <property type="match status" value="1"/>
</dbReference>
<dbReference type="Gene3D" id="1.10.10.10">
    <property type="entry name" value="Winged helix-like DNA-binding domain superfamily/Winged helix DNA-binding domain"/>
    <property type="match status" value="1"/>
</dbReference>
<dbReference type="EMBL" id="AP024546">
    <property type="protein sequence ID" value="BCT97053.1"/>
    <property type="molecule type" value="Genomic_DNA"/>
</dbReference>
<evidence type="ECO:0000313" key="6">
    <source>
        <dbReference type="Proteomes" id="UP000680514"/>
    </source>
</evidence>
<gene>
    <name evidence="5" type="ORF">LYSHEL_29240</name>
</gene>
<dbReference type="PANTHER" id="PTHR43132:SF2">
    <property type="entry name" value="ARSENICAL RESISTANCE OPERON REPRESSOR ARSR-RELATED"/>
    <property type="match status" value="1"/>
</dbReference>
<evidence type="ECO:0000256" key="3">
    <source>
        <dbReference type="ARBA" id="ARBA00023163"/>
    </source>
</evidence>
<dbReference type="InterPro" id="IPR051011">
    <property type="entry name" value="Metal_resp_trans_reg"/>
</dbReference>
<evidence type="ECO:0000256" key="2">
    <source>
        <dbReference type="ARBA" id="ARBA00023125"/>
    </source>
</evidence>
<keyword evidence="2" id="KW-0238">DNA-binding</keyword>
<dbReference type="InterPro" id="IPR036388">
    <property type="entry name" value="WH-like_DNA-bd_sf"/>
</dbReference>
<dbReference type="PROSITE" id="PS50987">
    <property type="entry name" value="HTH_ARSR_2"/>
    <property type="match status" value="1"/>
</dbReference>
<dbReference type="Proteomes" id="UP000680514">
    <property type="component" value="Chromosome"/>
</dbReference>
<dbReference type="CDD" id="cd00090">
    <property type="entry name" value="HTH_ARSR"/>
    <property type="match status" value="1"/>
</dbReference>
<keyword evidence="6" id="KW-1185">Reference proteome</keyword>
<feature type="domain" description="HTH arsR-type" evidence="4">
    <location>
        <begin position="1"/>
        <end position="95"/>
    </location>
</feature>
<dbReference type="InterPro" id="IPR001845">
    <property type="entry name" value="HTH_ArsR_DNA-bd_dom"/>
</dbReference>
<dbReference type="InterPro" id="IPR011991">
    <property type="entry name" value="ArsR-like_HTH"/>
</dbReference>
<dbReference type="InterPro" id="IPR036390">
    <property type="entry name" value="WH_DNA-bd_sf"/>
</dbReference>
<dbReference type="NCBIfam" id="NF033788">
    <property type="entry name" value="HTH_metalloreg"/>
    <property type="match status" value="1"/>
</dbReference>
<proteinExistence type="predicted"/>
<dbReference type="PANTHER" id="PTHR43132">
    <property type="entry name" value="ARSENICAL RESISTANCE OPERON REPRESSOR ARSR-RELATED"/>
    <property type="match status" value="1"/>
</dbReference>